<feature type="transmembrane region" description="Helical" evidence="1">
    <location>
        <begin position="37"/>
        <end position="60"/>
    </location>
</feature>
<keyword evidence="1" id="KW-0472">Membrane</keyword>
<dbReference type="RefSeq" id="WP_236331381.1">
    <property type="nucleotide sequence ID" value="NZ_JAKIJS010000001.1"/>
</dbReference>
<reference evidence="2 3" key="1">
    <citation type="submission" date="2022-01" db="EMBL/GenBank/DDBJ databases">
        <title>Alkalihalobacillus sp. EGI L200015, a novel bacterium isolated from a salt lake sediment.</title>
        <authorList>
            <person name="Gao L."/>
            <person name="Fang B.-Z."/>
            <person name="Li W.-J."/>
        </authorList>
    </citation>
    <scope>NUCLEOTIDE SEQUENCE [LARGE SCALE GENOMIC DNA]</scope>
    <source>
        <strain evidence="2 3">KCTC 12718</strain>
    </source>
</reference>
<evidence type="ECO:0000313" key="3">
    <source>
        <dbReference type="Proteomes" id="UP001649381"/>
    </source>
</evidence>
<proteinExistence type="predicted"/>
<feature type="transmembrane region" description="Helical" evidence="1">
    <location>
        <begin position="12"/>
        <end position="31"/>
    </location>
</feature>
<dbReference type="Proteomes" id="UP001649381">
    <property type="component" value="Unassembled WGS sequence"/>
</dbReference>
<evidence type="ECO:0000313" key="2">
    <source>
        <dbReference type="EMBL" id="MCF6136539.1"/>
    </source>
</evidence>
<dbReference type="EMBL" id="JAKIJS010000001">
    <property type="protein sequence ID" value="MCF6136539.1"/>
    <property type="molecule type" value="Genomic_DNA"/>
</dbReference>
<keyword evidence="1" id="KW-0812">Transmembrane</keyword>
<sequence>MKANTKILNATKFAGGSVLALGMMMFLIGIVSDFALWTSIGIGTVTGAVFIFLIGLFFAATEEMLGKSIKGTKETSPLGKV</sequence>
<organism evidence="2 3">
    <name type="scientific">Pseudalkalibacillus berkeleyi</name>
    <dbReference type="NCBI Taxonomy" id="1069813"/>
    <lineage>
        <taxon>Bacteria</taxon>
        <taxon>Bacillati</taxon>
        <taxon>Bacillota</taxon>
        <taxon>Bacilli</taxon>
        <taxon>Bacillales</taxon>
        <taxon>Fictibacillaceae</taxon>
        <taxon>Pseudalkalibacillus</taxon>
    </lineage>
</organism>
<keyword evidence="3" id="KW-1185">Reference proteome</keyword>
<comment type="caution">
    <text evidence="2">The sequence shown here is derived from an EMBL/GenBank/DDBJ whole genome shotgun (WGS) entry which is preliminary data.</text>
</comment>
<keyword evidence="1" id="KW-1133">Transmembrane helix</keyword>
<accession>A0ABS9GV27</accession>
<protein>
    <submittedName>
        <fullName evidence="2">Uncharacterized protein</fullName>
    </submittedName>
</protein>
<name>A0ABS9GV27_9BACL</name>
<evidence type="ECO:0000256" key="1">
    <source>
        <dbReference type="SAM" id="Phobius"/>
    </source>
</evidence>
<gene>
    <name evidence="2" type="ORF">L2716_02275</name>
</gene>